<gene>
    <name evidence="2" type="ORF">ACFPJ6_13170</name>
</gene>
<evidence type="ECO:0000313" key="3">
    <source>
        <dbReference type="Proteomes" id="UP001596122"/>
    </source>
</evidence>
<dbReference type="RefSeq" id="WP_340271543.1">
    <property type="nucleotide sequence ID" value="NZ_JBBEOG010000012.1"/>
</dbReference>
<feature type="compositionally biased region" description="Basic and acidic residues" evidence="1">
    <location>
        <begin position="43"/>
        <end position="68"/>
    </location>
</feature>
<accession>A0ABW0GPY2</accession>
<sequence length="68" mass="8020">MSDRPMDGSHPGRPGPFQDLPYRAGYAIRYALLSVLGPPTLEGRADPRQRMREDRRRRWEERARRRGE</sequence>
<dbReference type="Proteomes" id="UP001596122">
    <property type="component" value="Unassembled WGS sequence"/>
</dbReference>
<reference evidence="3" key="1">
    <citation type="journal article" date="2019" name="Int. J. Syst. Evol. Microbiol.">
        <title>The Global Catalogue of Microorganisms (GCM) 10K type strain sequencing project: providing services to taxonomists for standard genome sequencing and annotation.</title>
        <authorList>
            <consortium name="The Broad Institute Genomics Platform"/>
            <consortium name="The Broad Institute Genome Sequencing Center for Infectious Disease"/>
            <person name="Wu L."/>
            <person name="Ma J."/>
        </authorList>
    </citation>
    <scope>NUCLEOTIDE SEQUENCE [LARGE SCALE GENOMIC DNA]</scope>
    <source>
        <strain evidence="3">CCUG 43114</strain>
    </source>
</reference>
<feature type="region of interest" description="Disordered" evidence="1">
    <location>
        <begin position="37"/>
        <end position="68"/>
    </location>
</feature>
<name>A0ABW0GPY2_9MICO</name>
<comment type="caution">
    <text evidence="2">The sequence shown here is derived from an EMBL/GenBank/DDBJ whole genome shotgun (WGS) entry which is preliminary data.</text>
</comment>
<proteinExistence type="predicted"/>
<feature type="region of interest" description="Disordered" evidence="1">
    <location>
        <begin position="1"/>
        <end position="20"/>
    </location>
</feature>
<organism evidence="2 3">
    <name type="scientific">Aquipuribacter nitratireducens</name>
    <dbReference type="NCBI Taxonomy" id="650104"/>
    <lineage>
        <taxon>Bacteria</taxon>
        <taxon>Bacillati</taxon>
        <taxon>Actinomycetota</taxon>
        <taxon>Actinomycetes</taxon>
        <taxon>Micrococcales</taxon>
        <taxon>Intrasporangiaceae</taxon>
        <taxon>Aquipuribacter</taxon>
    </lineage>
</organism>
<keyword evidence="3" id="KW-1185">Reference proteome</keyword>
<evidence type="ECO:0000313" key="2">
    <source>
        <dbReference type="EMBL" id="MFC5381737.1"/>
    </source>
</evidence>
<dbReference type="EMBL" id="JBHSLD010000011">
    <property type="protein sequence ID" value="MFC5381737.1"/>
    <property type="molecule type" value="Genomic_DNA"/>
</dbReference>
<protein>
    <submittedName>
        <fullName evidence="2">Uncharacterized protein</fullName>
    </submittedName>
</protein>
<evidence type="ECO:0000256" key="1">
    <source>
        <dbReference type="SAM" id="MobiDB-lite"/>
    </source>
</evidence>